<feature type="chain" id="PRO_5040954616" description="Lipoprotein" evidence="2">
    <location>
        <begin position="18"/>
        <end position="227"/>
    </location>
</feature>
<evidence type="ECO:0000256" key="1">
    <source>
        <dbReference type="SAM" id="MobiDB-lite"/>
    </source>
</evidence>
<reference evidence="3" key="1">
    <citation type="submission" date="2022-04" db="EMBL/GenBank/DDBJ databases">
        <title>Mucilaginibacter sp. RS28 isolated from freshwater.</title>
        <authorList>
            <person name="Ko S.-R."/>
        </authorList>
    </citation>
    <scope>NUCLEOTIDE SEQUENCE</scope>
    <source>
        <strain evidence="3">RS28</strain>
    </source>
</reference>
<dbReference type="RefSeq" id="WP_245130354.1">
    <property type="nucleotide sequence ID" value="NZ_JALJEJ010000005.1"/>
</dbReference>
<evidence type="ECO:0008006" key="5">
    <source>
        <dbReference type="Google" id="ProtNLM"/>
    </source>
</evidence>
<dbReference type="EMBL" id="JALJEJ010000005">
    <property type="protein sequence ID" value="MCJ8210515.1"/>
    <property type="molecule type" value="Genomic_DNA"/>
</dbReference>
<dbReference type="AlphaFoldDB" id="A0A9X1X4Z9"/>
<proteinExistence type="predicted"/>
<protein>
    <recommendedName>
        <fullName evidence="5">Lipoprotein</fullName>
    </recommendedName>
</protein>
<keyword evidence="2" id="KW-0732">Signal</keyword>
<dbReference type="Proteomes" id="UP001139450">
    <property type="component" value="Unassembled WGS sequence"/>
</dbReference>
<keyword evidence="4" id="KW-1185">Reference proteome</keyword>
<evidence type="ECO:0000313" key="4">
    <source>
        <dbReference type="Proteomes" id="UP001139450"/>
    </source>
</evidence>
<evidence type="ECO:0000256" key="2">
    <source>
        <dbReference type="SAM" id="SignalP"/>
    </source>
</evidence>
<sequence>MKKNLYLLLLILAGALAGCKKDSQPVQNEKVKKIEVEIPSDPTGGQQPVAGVPQTPGNPDITSRTLNLTVGYSKPVFLDANNDGTSDFTFTTVLVMHDDKSHLYFFANPNTRTESKVLLQQGTELKVNGLWAYPFNQDDAIAPNTTLNNDWNEFGVKPVLLAIDDDKTVNGLWKYKSDKYLGIRLKINGNFHYGWVKISHQQGSEEMQITEFAYQTKSGQAIKAGEK</sequence>
<accession>A0A9X1X4Z9</accession>
<organism evidence="3 4">
    <name type="scientific">Mucilaginibacter straminoryzae</name>
    <dbReference type="NCBI Taxonomy" id="2932774"/>
    <lineage>
        <taxon>Bacteria</taxon>
        <taxon>Pseudomonadati</taxon>
        <taxon>Bacteroidota</taxon>
        <taxon>Sphingobacteriia</taxon>
        <taxon>Sphingobacteriales</taxon>
        <taxon>Sphingobacteriaceae</taxon>
        <taxon>Mucilaginibacter</taxon>
    </lineage>
</organism>
<feature type="signal peptide" evidence="2">
    <location>
        <begin position="1"/>
        <end position="17"/>
    </location>
</feature>
<evidence type="ECO:0000313" key="3">
    <source>
        <dbReference type="EMBL" id="MCJ8210515.1"/>
    </source>
</evidence>
<dbReference type="PROSITE" id="PS51257">
    <property type="entry name" value="PROKAR_LIPOPROTEIN"/>
    <property type="match status" value="1"/>
</dbReference>
<comment type="caution">
    <text evidence="3">The sequence shown here is derived from an EMBL/GenBank/DDBJ whole genome shotgun (WGS) entry which is preliminary data.</text>
</comment>
<gene>
    <name evidence="3" type="ORF">MUY27_12425</name>
</gene>
<name>A0A9X1X4Z9_9SPHI</name>
<feature type="region of interest" description="Disordered" evidence="1">
    <location>
        <begin position="38"/>
        <end position="59"/>
    </location>
</feature>